<name>A0ACB0JC62_TRIPR</name>
<sequence>MEWVHSKRRGPEWKHSWRGKSMASVSAPPFHLLMIFGIVVSLLCLSQYNHFKAQIHNTAINFQFFLFFFPFLLMFFIVSYSTWGRGRLSFEHF</sequence>
<evidence type="ECO:0000313" key="2">
    <source>
        <dbReference type="Proteomes" id="UP001177021"/>
    </source>
</evidence>
<dbReference type="Proteomes" id="UP001177021">
    <property type="component" value="Unassembled WGS sequence"/>
</dbReference>
<accession>A0ACB0JC62</accession>
<dbReference type="EMBL" id="CASHSV030000034">
    <property type="protein sequence ID" value="CAJ2642644.1"/>
    <property type="molecule type" value="Genomic_DNA"/>
</dbReference>
<gene>
    <name evidence="1" type="ORF">MILVUS5_LOCUS12083</name>
</gene>
<reference evidence="1" key="1">
    <citation type="submission" date="2023-10" db="EMBL/GenBank/DDBJ databases">
        <authorList>
            <person name="Rodriguez Cubillos JULIANA M."/>
            <person name="De Vega J."/>
        </authorList>
    </citation>
    <scope>NUCLEOTIDE SEQUENCE</scope>
</reference>
<protein>
    <submittedName>
        <fullName evidence="1">Uncharacterized protein</fullName>
    </submittedName>
</protein>
<comment type="caution">
    <text evidence="1">The sequence shown here is derived from an EMBL/GenBank/DDBJ whole genome shotgun (WGS) entry which is preliminary data.</text>
</comment>
<keyword evidence="2" id="KW-1185">Reference proteome</keyword>
<evidence type="ECO:0000313" key="1">
    <source>
        <dbReference type="EMBL" id="CAJ2642644.1"/>
    </source>
</evidence>
<proteinExistence type="predicted"/>
<organism evidence="1 2">
    <name type="scientific">Trifolium pratense</name>
    <name type="common">Red clover</name>
    <dbReference type="NCBI Taxonomy" id="57577"/>
    <lineage>
        <taxon>Eukaryota</taxon>
        <taxon>Viridiplantae</taxon>
        <taxon>Streptophyta</taxon>
        <taxon>Embryophyta</taxon>
        <taxon>Tracheophyta</taxon>
        <taxon>Spermatophyta</taxon>
        <taxon>Magnoliopsida</taxon>
        <taxon>eudicotyledons</taxon>
        <taxon>Gunneridae</taxon>
        <taxon>Pentapetalae</taxon>
        <taxon>rosids</taxon>
        <taxon>fabids</taxon>
        <taxon>Fabales</taxon>
        <taxon>Fabaceae</taxon>
        <taxon>Papilionoideae</taxon>
        <taxon>50 kb inversion clade</taxon>
        <taxon>NPAAA clade</taxon>
        <taxon>Hologalegina</taxon>
        <taxon>IRL clade</taxon>
        <taxon>Trifolieae</taxon>
        <taxon>Trifolium</taxon>
    </lineage>
</organism>